<dbReference type="PANTHER" id="PTHR11373:SF4">
    <property type="entry name" value="DEOXYNUCLEOSIDE TRIPHOSPHATE TRIPHOSPHOHYDROLASE SAMHD1"/>
    <property type="match status" value="1"/>
</dbReference>
<dbReference type="AlphaFoldDB" id="Q0W5M9"/>
<reference evidence="2 3" key="1">
    <citation type="journal article" date="2006" name="Science">
        <title>Genome of rice cluster I archaea -- the key methane producers in the rice rhizosphere.</title>
        <authorList>
            <person name="Erkel C."/>
            <person name="Kube M."/>
            <person name="Reinhardt R."/>
            <person name="Liesack W."/>
        </authorList>
    </citation>
    <scope>NUCLEOTIDE SEQUENCE [LARGE SCALE GENOMIC DNA]</scope>
    <source>
        <strain evidence="3">DSM 22066 / NBRC 105507 / MRE50</strain>
    </source>
</reference>
<evidence type="ECO:0000313" key="3">
    <source>
        <dbReference type="Proteomes" id="UP000000663"/>
    </source>
</evidence>
<dbReference type="EMBL" id="AM114193">
    <property type="protein sequence ID" value="CAJ36314.1"/>
    <property type="molecule type" value="Genomic_DNA"/>
</dbReference>
<dbReference type="InterPro" id="IPR006674">
    <property type="entry name" value="HD_domain"/>
</dbReference>
<protein>
    <submittedName>
        <fullName evidence="2">Metal-dependent phosphohydrolase (HD superfamily)</fullName>
    </submittedName>
</protein>
<organism evidence="2 3">
    <name type="scientific">Methanocella arvoryzae (strain DSM 22066 / NBRC 105507 / MRE50)</name>
    <dbReference type="NCBI Taxonomy" id="351160"/>
    <lineage>
        <taxon>Archaea</taxon>
        <taxon>Methanobacteriati</taxon>
        <taxon>Methanobacteriota</taxon>
        <taxon>Stenosarchaea group</taxon>
        <taxon>Methanomicrobia</taxon>
        <taxon>Methanocellales</taxon>
        <taxon>Methanocellaceae</taxon>
        <taxon>Methanocella</taxon>
    </lineage>
</organism>
<dbReference type="OrthoDB" id="8895at2157"/>
<gene>
    <name evidence="2" type="ORF">RCIX977</name>
</gene>
<dbReference type="KEGG" id="rci:RCIX977"/>
<dbReference type="STRING" id="351160.RCIX977"/>
<dbReference type="eggNOG" id="arCOG04430">
    <property type="taxonomic scope" value="Archaea"/>
</dbReference>
<dbReference type="GeneID" id="5143792"/>
<dbReference type="GO" id="GO:0006203">
    <property type="term" value="P:dGTP catabolic process"/>
    <property type="evidence" value="ECO:0007669"/>
    <property type="project" value="TreeGrafter"/>
</dbReference>
<keyword evidence="3" id="KW-1185">Reference proteome</keyword>
<dbReference type="CDD" id="cd00077">
    <property type="entry name" value="HDc"/>
    <property type="match status" value="1"/>
</dbReference>
<dbReference type="RefSeq" id="WP_012036206.1">
    <property type="nucleotide sequence ID" value="NC_009464.1"/>
</dbReference>
<dbReference type="SUPFAM" id="SSF109604">
    <property type="entry name" value="HD-domain/PDEase-like"/>
    <property type="match status" value="1"/>
</dbReference>
<dbReference type="Proteomes" id="UP000000663">
    <property type="component" value="Chromosome"/>
</dbReference>
<sequence>MSGYYKIVRDPLYGYVGLTQDEVRLVNTPIFQRLRRIKQLGDAHLVYPGACHTRFEHSIGVLHVAGQMADRLNLNPDETEIVRYAALLHDVGHGPMSHSFEAVINSVNKTSGHKQKVDHEYIGQQIIDNDADITEVIGDKRTQVIKLLAEKKDSPMKQIISGNVDADRLDYLRRDSYHIGVEYGHYDIDRILYTIKPVRKGSKSFFTIHEKGKDALENFRMARYLMYTQVYFHHVKLIAEKMMQRAVEIAVRDKIIDGDSLTFSNRRFIENYLSYDDYNLFYRIMSSDIKSTSKEIISKIMNRKLYKRGFDRSLINIEDSVLRYRISQMKENDFRRLEEALASKCGCDKDSIIVFIQQINNPLYNSTYQILKDNQLPVYISFNDKNIEYLSNISPFTMDSDPLDRFYVFCDGKHREDIKKYTLDVADEVLE</sequence>
<dbReference type="PROSITE" id="PS51831">
    <property type="entry name" value="HD"/>
    <property type="match status" value="1"/>
</dbReference>
<dbReference type="Gene3D" id="1.10.3210.10">
    <property type="entry name" value="Hypothetical protein af1432"/>
    <property type="match status" value="1"/>
</dbReference>
<dbReference type="Pfam" id="PF19276">
    <property type="entry name" value="HD_assoc_2"/>
    <property type="match status" value="1"/>
</dbReference>
<dbReference type="InterPro" id="IPR045509">
    <property type="entry name" value="HD_assoc_2"/>
</dbReference>
<dbReference type="PATRIC" id="fig|351160.9.peg.1926"/>
<dbReference type="InterPro" id="IPR050135">
    <property type="entry name" value="dGTPase-like"/>
</dbReference>
<name>Q0W5M9_METAR</name>
<feature type="domain" description="HD" evidence="1">
    <location>
        <begin position="54"/>
        <end position="172"/>
    </location>
</feature>
<proteinExistence type="predicted"/>
<dbReference type="SMART" id="SM00471">
    <property type="entry name" value="HDc"/>
    <property type="match status" value="1"/>
</dbReference>
<evidence type="ECO:0000313" key="2">
    <source>
        <dbReference type="EMBL" id="CAJ36314.1"/>
    </source>
</evidence>
<dbReference type="GO" id="GO:0008832">
    <property type="term" value="F:dGTPase activity"/>
    <property type="evidence" value="ECO:0007669"/>
    <property type="project" value="TreeGrafter"/>
</dbReference>
<accession>Q0W5M9</accession>
<dbReference type="InterPro" id="IPR003607">
    <property type="entry name" value="HD/PDEase_dom"/>
</dbReference>
<dbReference type="PANTHER" id="PTHR11373">
    <property type="entry name" value="DEOXYNUCLEOSIDE TRIPHOSPHATE TRIPHOSPHOHYDROLASE"/>
    <property type="match status" value="1"/>
</dbReference>
<evidence type="ECO:0000259" key="1">
    <source>
        <dbReference type="PROSITE" id="PS51831"/>
    </source>
</evidence>
<dbReference type="Pfam" id="PF01966">
    <property type="entry name" value="HD"/>
    <property type="match status" value="1"/>
</dbReference>